<dbReference type="Gene3D" id="3.90.70.80">
    <property type="match status" value="1"/>
</dbReference>
<sequence length="486" mass="56103">MDAIAFQAPINIKKMFIKDKIEQEKQQYLLVTTIKNGNKYNIYLTNKSPSLNNGELNLDGANLLLINYYIPKQDSFLIESLTKNELLENLATIFNKNTSKGKVDVYQSTSSLPESKTLTPDLTKSVLPESKTLTPDLTKSVLPESKTLTPDLTKSVLPDSELLSKIELGSSIGSSTKSSLDSISISQDWPDKCNIYLNKRDKNWIRQSFSEEYEIYDVSPDGNCFFYSFIEAFKFKLSLEDKNNIKYIPDKILEVLKSILRVNEILPDDPLLKLQEISNTLPSSMCSKYNLGVLSLRYILSLEANEEYFNTYIFRFDTQDEKLAAGVENITSLAEFKKYILTDKYWADEWAISTFQKLFNIQFVIFDETDTRLLGCNLTGEIYSTDLVNREILTVILNWTGQSHYQLVTYNDNALIEYSNLPEIIKQSCQQSKNGGSKNKKTKKKYKKIKKIKKTKRHYQKIKKCYSKKPNKKNKKIYKTRNKKKF</sequence>
<dbReference type="KEGG" id="vg:26049206"/>
<dbReference type="CDD" id="cd22744">
    <property type="entry name" value="OTU"/>
    <property type="match status" value="1"/>
</dbReference>
<feature type="region of interest" description="Disordered" evidence="1">
    <location>
        <begin position="429"/>
        <end position="450"/>
    </location>
</feature>
<feature type="compositionally biased region" description="Basic residues" evidence="1">
    <location>
        <begin position="438"/>
        <end position="450"/>
    </location>
</feature>
<evidence type="ECO:0000313" key="4">
    <source>
        <dbReference type="Proteomes" id="UP000203826"/>
    </source>
</evidence>
<dbReference type="InterPro" id="IPR038765">
    <property type="entry name" value="Papain-like_cys_pep_sf"/>
</dbReference>
<dbReference type="EMBL" id="KT820662">
    <property type="protein sequence ID" value="ALH23245.1"/>
    <property type="molecule type" value="Genomic_DNA"/>
</dbReference>
<dbReference type="OrthoDB" id="40445at10239"/>
<feature type="domain" description="OTU" evidence="2">
    <location>
        <begin position="213"/>
        <end position="411"/>
    </location>
</feature>
<accession>A0A0N9QAQ3</accession>
<proteinExistence type="predicted"/>
<name>A0A0N9QAQ3_9VIRU</name>
<evidence type="ECO:0000256" key="1">
    <source>
        <dbReference type="SAM" id="MobiDB-lite"/>
    </source>
</evidence>
<organism evidence="3 4">
    <name type="scientific">Chrysochromulina ericina virus CeV-01B</name>
    <dbReference type="NCBI Taxonomy" id="3070830"/>
    <lineage>
        <taxon>Viruses</taxon>
        <taxon>Varidnaviria</taxon>
        <taxon>Bamfordvirae</taxon>
        <taxon>Nucleocytoviricota</taxon>
        <taxon>Megaviricetes</taxon>
        <taxon>Imitervirales</taxon>
        <taxon>Mesomimiviridae</taxon>
        <taxon>Tethysvirus</taxon>
        <taxon>Tethysvirus raunefjordenense</taxon>
    </lineage>
</organism>
<gene>
    <name evidence="3" type="ORF">ceV_339</name>
</gene>
<keyword evidence="4" id="KW-1185">Reference proteome</keyword>
<evidence type="ECO:0000259" key="2">
    <source>
        <dbReference type="PROSITE" id="PS50802"/>
    </source>
</evidence>
<dbReference type="InterPro" id="IPR003323">
    <property type="entry name" value="OTU_dom"/>
</dbReference>
<feature type="region of interest" description="Disordered" evidence="1">
    <location>
        <begin position="464"/>
        <end position="486"/>
    </location>
</feature>
<reference evidence="3 4" key="1">
    <citation type="journal article" date="2015" name="Genome Announc.">
        <title>The 474-Kilobase-Pair Complete Genome Sequence of CeV-01B, a Virus Infecting Haptolina (Chrysochromulina) ericina (Prymnesiophyceae).</title>
        <authorList>
            <person name="Gallot-Lavallee L."/>
            <person name="Pagarete A."/>
            <person name="Legendre M."/>
            <person name="Santini S."/>
            <person name="Sandaa R.A."/>
            <person name="Himmelbauer H."/>
            <person name="Ogata H."/>
            <person name="Bratbak G."/>
            <person name="Claverie J.M."/>
        </authorList>
    </citation>
    <scope>NUCLEOTIDE SEQUENCE [LARGE SCALE GENOMIC DNA]</scope>
    <source>
        <strain evidence="3">CeV-01B</strain>
    </source>
</reference>
<dbReference type="PROSITE" id="PS50802">
    <property type="entry name" value="OTU"/>
    <property type="match status" value="1"/>
</dbReference>
<protein>
    <recommendedName>
        <fullName evidence="2">OTU domain-containing protein</fullName>
    </recommendedName>
</protein>
<dbReference type="SUPFAM" id="SSF54001">
    <property type="entry name" value="Cysteine proteinases"/>
    <property type="match status" value="1"/>
</dbReference>
<dbReference type="Proteomes" id="UP000203826">
    <property type="component" value="Segment"/>
</dbReference>
<evidence type="ECO:0000313" key="3">
    <source>
        <dbReference type="EMBL" id="ALH23245.1"/>
    </source>
</evidence>